<feature type="region of interest" description="Disordered" evidence="1">
    <location>
        <begin position="25"/>
        <end position="63"/>
    </location>
</feature>
<feature type="chain" id="PRO_5002910593" evidence="2">
    <location>
        <begin position="27"/>
        <end position="737"/>
    </location>
</feature>
<keyword evidence="2" id="KW-0732">Signal</keyword>
<dbReference type="RefSeq" id="XP_003058105.1">
    <property type="nucleotide sequence ID" value="XM_003058059.1"/>
</dbReference>
<evidence type="ECO:0000256" key="1">
    <source>
        <dbReference type="SAM" id="MobiDB-lite"/>
    </source>
</evidence>
<keyword evidence="4" id="KW-1185">Reference proteome</keyword>
<feature type="signal peptide" evidence="2">
    <location>
        <begin position="1"/>
        <end position="26"/>
    </location>
</feature>
<dbReference type="KEGG" id="mpp:MICPUCDRAFT_57241"/>
<feature type="region of interest" description="Disordered" evidence="1">
    <location>
        <begin position="112"/>
        <end position="150"/>
    </location>
</feature>
<dbReference type="OrthoDB" id="10681039at2759"/>
<reference evidence="3 4" key="1">
    <citation type="journal article" date="2009" name="Science">
        <title>Green evolution and dynamic adaptations revealed by genomes of the marine picoeukaryotes Micromonas.</title>
        <authorList>
            <person name="Worden A.Z."/>
            <person name="Lee J.H."/>
            <person name="Mock T."/>
            <person name="Rouze P."/>
            <person name="Simmons M.P."/>
            <person name="Aerts A.L."/>
            <person name="Allen A.E."/>
            <person name="Cuvelier M.L."/>
            <person name="Derelle E."/>
            <person name="Everett M.V."/>
            <person name="Foulon E."/>
            <person name="Grimwood J."/>
            <person name="Gundlach H."/>
            <person name="Henrissat B."/>
            <person name="Napoli C."/>
            <person name="McDonald S.M."/>
            <person name="Parker M.S."/>
            <person name="Rombauts S."/>
            <person name="Salamov A."/>
            <person name="Von Dassow P."/>
            <person name="Badger J.H."/>
            <person name="Coutinho P.M."/>
            <person name="Demir E."/>
            <person name="Dubchak I."/>
            <person name="Gentemann C."/>
            <person name="Eikrem W."/>
            <person name="Gready J.E."/>
            <person name="John U."/>
            <person name="Lanier W."/>
            <person name="Lindquist E.A."/>
            <person name="Lucas S."/>
            <person name="Mayer K.F."/>
            <person name="Moreau H."/>
            <person name="Not F."/>
            <person name="Otillar R."/>
            <person name="Panaud O."/>
            <person name="Pangilinan J."/>
            <person name="Paulsen I."/>
            <person name="Piegu B."/>
            <person name="Poliakov A."/>
            <person name="Robbens S."/>
            <person name="Schmutz J."/>
            <person name="Toulza E."/>
            <person name="Wyss T."/>
            <person name="Zelensky A."/>
            <person name="Zhou K."/>
            <person name="Armbrust E.V."/>
            <person name="Bhattacharya D."/>
            <person name="Goodenough U.W."/>
            <person name="Van de Peer Y."/>
            <person name="Grigoriev I.V."/>
        </authorList>
    </citation>
    <scope>NUCLEOTIDE SEQUENCE [LARGE SCALE GENOMIC DNA]</scope>
    <source>
        <strain evidence="3 4">CCMP1545</strain>
    </source>
</reference>
<feature type="compositionally biased region" description="Pro residues" evidence="1">
    <location>
        <begin position="131"/>
        <end position="150"/>
    </location>
</feature>
<dbReference type="GeneID" id="9683171"/>
<evidence type="ECO:0000313" key="3">
    <source>
        <dbReference type="EMBL" id="EEH58056.1"/>
    </source>
</evidence>
<protein>
    <submittedName>
        <fullName evidence="3">Predicted protein</fullName>
    </submittedName>
</protein>
<organism evidence="4">
    <name type="scientific">Micromonas pusilla (strain CCMP1545)</name>
    <name type="common">Picoplanktonic green alga</name>
    <dbReference type="NCBI Taxonomy" id="564608"/>
    <lineage>
        <taxon>Eukaryota</taxon>
        <taxon>Viridiplantae</taxon>
        <taxon>Chlorophyta</taxon>
        <taxon>Mamiellophyceae</taxon>
        <taxon>Mamiellales</taxon>
        <taxon>Mamiellaceae</taxon>
        <taxon>Micromonas</taxon>
    </lineage>
</organism>
<accession>C1MQC6</accession>
<proteinExistence type="predicted"/>
<dbReference type="AlphaFoldDB" id="C1MQC6"/>
<name>C1MQC6_MICPC</name>
<evidence type="ECO:0000313" key="4">
    <source>
        <dbReference type="Proteomes" id="UP000001876"/>
    </source>
</evidence>
<dbReference type="EMBL" id="GG663738">
    <property type="protein sequence ID" value="EEH58056.1"/>
    <property type="molecule type" value="Genomic_DNA"/>
</dbReference>
<sequence>MRRRLLFFFLVLLLAASRVHVPAAAADVERREGASAPVDDEREPDFKLEVPDPPGGLGEDDPRVQSWRFSVRDALKRRWWSRRTTPAEHWETVPHARRRILGVDDESAAYSGYNYPGSTGEDDRPYVFPATTPPSPPPPSPPPPSPPPPPGYVAPPPPVVPPPPYPVIRARAFRATEEATLVDLFVDYAGFGPIFDAVERYYYGLTADNVKGPFDYPIFHDGEAPNETSAAEDDDAAPRWRYTAAGWSETRHAQLASVPMHVETVYVSLSDWNGTVLGNVTAVPIEDASHMVLSLGAGNGKRVHVRTLFELTSAMRDPRVNAIVLENHIALGGTALPLISGNRELAIIGMCDDPNGSPWPIPATEWATAFPNETAPPQRRRRALLSSRARRRRLLSSSVEYDAVTAARDRASFQGSMEYTEEQVEKLLLAQRASLEYQSTLTIDEIIKRAENKVEVQPNWFFSYNAWANETGDLFERGTRFDGGYVMPEDFYPGTYHEHAKFGARGYPRGGPGMNVSYNYENCTMDASNATFVIPLTGRCVVDGLMLSRLFAVGDPSDVNCASRINAKRGYAQGAAGGAAATVVTTPDGTVTASGGYSPWGDDDAPRWMDGDAELKCGRLRLENLVLRNGWSETHGGAAAAAVGGELSMRGCVVEGCATGARAGRGGAVANFGGTIEIATSVFRWNAASIANATDEGPGAELGPNFWHFSGKMRVDERSVFDDTHRYVVSASEAFGA</sequence>
<gene>
    <name evidence="3" type="ORF">MICPUCDRAFT_57241</name>
</gene>
<evidence type="ECO:0000256" key="2">
    <source>
        <dbReference type="SAM" id="SignalP"/>
    </source>
</evidence>
<dbReference type="Proteomes" id="UP000001876">
    <property type="component" value="Unassembled WGS sequence"/>
</dbReference>